<comment type="caution">
    <text evidence="2">The sequence shown here is derived from an EMBL/GenBank/DDBJ whole genome shotgun (WGS) entry which is preliminary data.</text>
</comment>
<protein>
    <recommendedName>
        <fullName evidence="1">Shedu protein SduA C-terminal domain-containing protein</fullName>
    </recommendedName>
</protein>
<gene>
    <name evidence="2" type="ORF">GCM10009850_120420</name>
</gene>
<accession>A0ABN3D3Z9</accession>
<reference evidence="2 3" key="1">
    <citation type="journal article" date="2019" name="Int. J. Syst. Evol. Microbiol.">
        <title>The Global Catalogue of Microorganisms (GCM) 10K type strain sequencing project: providing services to taxonomists for standard genome sequencing and annotation.</title>
        <authorList>
            <consortium name="The Broad Institute Genomics Platform"/>
            <consortium name="The Broad Institute Genome Sequencing Center for Infectious Disease"/>
            <person name="Wu L."/>
            <person name="Ma J."/>
        </authorList>
    </citation>
    <scope>NUCLEOTIDE SEQUENCE [LARGE SCALE GENOMIC DNA]</scope>
    <source>
        <strain evidence="2 3">JCM 16114</strain>
    </source>
</reference>
<sequence length="239" mass="26962">MSNVHLAISSIFDEFLEEHPQADITEAREYFRRLARASIQVVEDREAGIYRVHRLDEEASIWLATTLLRHSSFEPLTASNSLADDLPPESRAILTRADAESVLSGMQLQIRRRKLAEIRRVVEHPYSSERQIQNALTGAWWLFGGGYVGHSLRRRLTRGLELDIPLLRPDGVLHVVELKRAAARVIESHRTATIPTADVHKGVAQLFSSLVTLLSRTDSLRLKSMRPSGSTTPISRESR</sequence>
<dbReference type="InterPro" id="IPR025359">
    <property type="entry name" value="SduA_C"/>
</dbReference>
<evidence type="ECO:0000259" key="1">
    <source>
        <dbReference type="Pfam" id="PF14082"/>
    </source>
</evidence>
<proteinExistence type="predicted"/>
<keyword evidence="3" id="KW-1185">Reference proteome</keyword>
<evidence type="ECO:0000313" key="2">
    <source>
        <dbReference type="EMBL" id="GAA2216572.1"/>
    </source>
</evidence>
<dbReference type="Pfam" id="PF14082">
    <property type="entry name" value="SduA_C"/>
    <property type="match status" value="1"/>
</dbReference>
<name>A0ABN3D3Z9_9ACTN</name>
<dbReference type="Proteomes" id="UP001499843">
    <property type="component" value="Unassembled WGS sequence"/>
</dbReference>
<dbReference type="EMBL" id="BAAAQX010000074">
    <property type="protein sequence ID" value="GAA2216572.1"/>
    <property type="molecule type" value="Genomic_DNA"/>
</dbReference>
<evidence type="ECO:0000313" key="3">
    <source>
        <dbReference type="Proteomes" id="UP001499843"/>
    </source>
</evidence>
<organism evidence="2 3">
    <name type="scientific">Nonomuraea monospora</name>
    <dbReference type="NCBI Taxonomy" id="568818"/>
    <lineage>
        <taxon>Bacteria</taxon>
        <taxon>Bacillati</taxon>
        <taxon>Actinomycetota</taxon>
        <taxon>Actinomycetes</taxon>
        <taxon>Streptosporangiales</taxon>
        <taxon>Streptosporangiaceae</taxon>
        <taxon>Nonomuraea</taxon>
    </lineage>
</organism>
<dbReference type="RefSeq" id="WP_344496295.1">
    <property type="nucleotide sequence ID" value="NZ_BAAAQX010000074.1"/>
</dbReference>
<feature type="domain" description="Shedu protein SduA C-terminal" evidence="1">
    <location>
        <begin position="127"/>
        <end position="226"/>
    </location>
</feature>